<evidence type="ECO:0000256" key="1">
    <source>
        <dbReference type="SAM" id="MobiDB-lite"/>
    </source>
</evidence>
<dbReference type="OrthoDB" id="5054464at2"/>
<evidence type="ECO:0000313" key="2">
    <source>
        <dbReference type="EMBL" id="GAB96855.1"/>
    </source>
</evidence>
<evidence type="ECO:0008006" key="4">
    <source>
        <dbReference type="Google" id="ProtNLM"/>
    </source>
</evidence>
<dbReference type="EMBL" id="BAHD01000050">
    <property type="protein sequence ID" value="GAB96855.1"/>
    <property type="molecule type" value="Genomic_DNA"/>
</dbReference>
<organism evidence="2 3">
    <name type="scientific">Kineosphaera limosa NBRC 100340</name>
    <dbReference type="NCBI Taxonomy" id="1184609"/>
    <lineage>
        <taxon>Bacteria</taxon>
        <taxon>Bacillati</taxon>
        <taxon>Actinomycetota</taxon>
        <taxon>Actinomycetes</taxon>
        <taxon>Micrococcales</taxon>
        <taxon>Dermatophilaceae</taxon>
        <taxon>Kineosphaera</taxon>
    </lineage>
</organism>
<feature type="region of interest" description="Disordered" evidence="1">
    <location>
        <begin position="146"/>
        <end position="166"/>
    </location>
</feature>
<dbReference type="STRING" id="1184609.KILIM_050_00370"/>
<name>K6WC80_9MICO</name>
<gene>
    <name evidence="2" type="ORF">KILIM_050_00370</name>
</gene>
<protein>
    <recommendedName>
        <fullName evidence="4">PIN domain-containing protein</fullName>
    </recommendedName>
</protein>
<comment type="caution">
    <text evidence="2">The sequence shown here is derived from an EMBL/GenBank/DDBJ whole genome shotgun (WGS) entry which is preliminary data.</text>
</comment>
<dbReference type="AlphaFoldDB" id="K6WC80"/>
<dbReference type="RefSeq" id="WP_006593387.1">
    <property type="nucleotide sequence ID" value="NZ_BAHD01000050.1"/>
</dbReference>
<dbReference type="Proteomes" id="UP000008366">
    <property type="component" value="Unassembled WGS sequence"/>
</dbReference>
<reference evidence="2 3" key="1">
    <citation type="submission" date="2012-08" db="EMBL/GenBank/DDBJ databases">
        <title>Whole genome shotgun sequence of Kineosphaera limosa NBRC 100340.</title>
        <authorList>
            <person name="Yoshida I."/>
            <person name="Isaki S."/>
            <person name="Hosoyama A."/>
            <person name="Tsuchikane K."/>
            <person name="Katsumata H."/>
            <person name="Ando Y."/>
            <person name="Ohji S."/>
            <person name="Hamada M."/>
            <person name="Tamura T."/>
            <person name="Yamazoe A."/>
            <person name="Yamazaki S."/>
            <person name="Fujita N."/>
        </authorList>
    </citation>
    <scope>NUCLEOTIDE SEQUENCE [LARGE SCALE GENOMIC DNA]</scope>
    <source>
        <strain evidence="2 3">NBRC 100340</strain>
    </source>
</reference>
<sequence>MTASPICVFLDANVLAKPVTRTLLMVGGPPSGFRTVWSRAAEQEAHRHMRPRAISPAAVRRRFGGVLGPTGAIAGRFSATGATDRQILADAEAASACFLVTEDVDDFAEPDLVEVGVSAVNPDLFLSVWVGQGSVPIGDRSLRATPGGAANDTWPVSRRDRPTTSTAVRSACRSLRHPACTEPASAARDPV</sequence>
<accession>K6WC80</accession>
<keyword evidence="3" id="KW-1185">Reference proteome</keyword>
<evidence type="ECO:0000313" key="3">
    <source>
        <dbReference type="Proteomes" id="UP000008366"/>
    </source>
</evidence>
<proteinExistence type="predicted"/>